<evidence type="ECO:0000313" key="10">
    <source>
        <dbReference type="Proteomes" id="UP000055060"/>
    </source>
</evidence>
<gene>
    <name evidence="8" type="primary">hisE</name>
    <name evidence="9" type="ORF">LARV_03644</name>
</gene>
<dbReference type="CDD" id="cd11534">
    <property type="entry name" value="NTP-PPase_HisIE_like"/>
    <property type="match status" value="1"/>
</dbReference>
<dbReference type="GO" id="GO:0005737">
    <property type="term" value="C:cytoplasm"/>
    <property type="evidence" value="ECO:0007669"/>
    <property type="project" value="UniProtKB-SubCell"/>
</dbReference>
<accession>A0A0S7BP11</accession>
<dbReference type="Pfam" id="PF01503">
    <property type="entry name" value="PRA-PH"/>
    <property type="match status" value="1"/>
</dbReference>
<evidence type="ECO:0000313" key="9">
    <source>
        <dbReference type="EMBL" id="GAP15851.1"/>
    </source>
</evidence>
<dbReference type="EMBL" id="DF967972">
    <property type="protein sequence ID" value="GAP15851.1"/>
    <property type="molecule type" value="Genomic_DNA"/>
</dbReference>
<dbReference type="GO" id="GO:0004636">
    <property type="term" value="F:phosphoribosyl-ATP diphosphatase activity"/>
    <property type="evidence" value="ECO:0007669"/>
    <property type="project" value="UniProtKB-UniRule"/>
</dbReference>
<dbReference type="NCBIfam" id="NF001611">
    <property type="entry name" value="PRK00400.1-3"/>
    <property type="match status" value="1"/>
</dbReference>
<evidence type="ECO:0000256" key="3">
    <source>
        <dbReference type="ARBA" id="ARBA00022605"/>
    </source>
</evidence>
<dbReference type="GO" id="GO:0000105">
    <property type="term" value="P:L-histidine biosynthetic process"/>
    <property type="evidence" value="ECO:0007669"/>
    <property type="project" value="UniProtKB-UniRule"/>
</dbReference>
<keyword evidence="10" id="KW-1185">Reference proteome</keyword>
<keyword evidence="8" id="KW-0963">Cytoplasm</keyword>
<comment type="subcellular location">
    <subcellularLocation>
        <location evidence="8">Cytoplasm</location>
    </subcellularLocation>
</comment>
<dbReference type="Proteomes" id="UP000055060">
    <property type="component" value="Unassembled WGS sequence"/>
</dbReference>
<keyword evidence="6 8" id="KW-0067">ATP-binding</keyword>
<dbReference type="AlphaFoldDB" id="A0A0S7BP11"/>
<evidence type="ECO:0000256" key="7">
    <source>
        <dbReference type="ARBA" id="ARBA00023102"/>
    </source>
</evidence>
<dbReference type="UniPathway" id="UPA00031">
    <property type="reaction ID" value="UER00007"/>
</dbReference>
<comment type="pathway">
    <text evidence="2 8">Amino-acid biosynthesis; L-histidine biosynthesis; L-histidine from 5-phospho-alpha-D-ribose 1-diphosphate: step 2/9.</text>
</comment>
<sequence length="94" mass="10412">MAMDAIEELYQRILTRKSASPDISYTARLFTLGEDEIVKKVGEEAIEVILAAKSQGNLRLVEEVADLTYHVLVLLALRGVSPTDVAAELARRQK</sequence>
<dbReference type="GO" id="GO:0005524">
    <property type="term" value="F:ATP binding"/>
    <property type="evidence" value="ECO:0007669"/>
    <property type="project" value="UniProtKB-KW"/>
</dbReference>
<name>A0A0S7BP11_9CHLR</name>
<evidence type="ECO:0000256" key="1">
    <source>
        <dbReference type="ARBA" id="ARBA00001460"/>
    </source>
</evidence>
<keyword evidence="3 8" id="KW-0028">Amino-acid biosynthesis</keyword>
<comment type="similarity">
    <text evidence="8">Belongs to the PRA-PH family.</text>
</comment>
<dbReference type="EC" id="3.6.1.31" evidence="8"/>
<reference evidence="9" key="1">
    <citation type="submission" date="2015-07" db="EMBL/GenBank/DDBJ databases">
        <title>Draft Genome Sequences of Anaerolinea thermolimosa IMO-1, Bellilinea caldifistulae GOMI-1, Leptolinea tardivitalis YMTK-2, Levilinea saccharolytica KIBI-1,Longilinea arvoryzae KOME-1, Previously Described as Members of the Anaerolineaceae (Chloroflexi).</title>
        <authorList>
            <person name="Sekiguchi Y."/>
            <person name="Ohashi A."/>
            <person name="Matsuura N."/>
            <person name="Tourlousse M.D."/>
        </authorList>
    </citation>
    <scope>NUCLEOTIDE SEQUENCE [LARGE SCALE GENOMIC DNA]</scope>
    <source>
        <strain evidence="9">KOME-1</strain>
    </source>
</reference>
<protein>
    <recommendedName>
        <fullName evidence="8">Phosphoribosyl-ATP pyrophosphatase</fullName>
        <shortName evidence="8">PRA-PH</shortName>
        <ecNumber evidence="8">3.6.1.31</ecNumber>
    </recommendedName>
</protein>
<dbReference type="PANTHER" id="PTHR42945:SF1">
    <property type="entry name" value="HISTIDINE BIOSYNTHESIS BIFUNCTIONAL PROTEIN HIS7"/>
    <property type="match status" value="1"/>
</dbReference>
<dbReference type="SUPFAM" id="SSF101386">
    <property type="entry name" value="all-alpha NTP pyrophosphatases"/>
    <property type="match status" value="1"/>
</dbReference>
<dbReference type="PANTHER" id="PTHR42945">
    <property type="entry name" value="HISTIDINE BIOSYNTHESIS BIFUNCTIONAL PROTEIN"/>
    <property type="match status" value="1"/>
</dbReference>
<evidence type="ECO:0000256" key="5">
    <source>
        <dbReference type="ARBA" id="ARBA00022801"/>
    </source>
</evidence>
<organism evidence="9">
    <name type="scientific">Longilinea arvoryzae</name>
    <dbReference type="NCBI Taxonomy" id="360412"/>
    <lineage>
        <taxon>Bacteria</taxon>
        <taxon>Bacillati</taxon>
        <taxon>Chloroflexota</taxon>
        <taxon>Anaerolineae</taxon>
        <taxon>Anaerolineales</taxon>
        <taxon>Anaerolineaceae</taxon>
        <taxon>Longilinea</taxon>
    </lineage>
</organism>
<keyword evidence="4 8" id="KW-0547">Nucleotide-binding</keyword>
<keyword evidence="5 8" id="KW-0378">Hydrolase</keyword>
<dbReference type="Gene3D" id="1.10.287.1080">
    <property type="entry name" value="MazG-like"/>
    <property type="match status" value="1"/>
</dbReference>
<dbReference type="InterPro" id="IPR008179">
    <property type="entry name" value="HisE"/>
</dbReference>
<evidence type="ECO:0000256" key="8">
    <source>
        <dbReference type="HAMAP-Rule" id="MF_01020"/>
    </source>
</evidence>
<keyword evidence="7 8" id="KW-0368">Histidine biosynthesis</keyword>
<proteinExistence type="inferred from homology"/>
<dbReference type="InterPro" id="IPR021130">
    <property type="entry name" value="PRib-ATP_PPHydrolase-like"/>
</dbReference>
<evidence type="ECO:0000256" key="2">
    <source>
        <dbReference type="ARBA" id="ARBA00005204"/>
    </source>
</evidence>
<dbReference type="STRING" id="360412.LARV_03644"/>
<evidence type="ECO:0000256" key="4">
    <source>
        <dbReference type="ARBA" id="ARBA00022741"/>
    </source>
</evidence>
<evidence type="ECO:0000256" key="6">
    <source>
        <dbReference type="ARBA" id="ARBA00022840"/>
    </source>
</evidence>
<dbReference type="NCBIfam" id="TIGR03188">
    <property type="entry name" value="histidine_hisI"/>
    <property type="match status" value="1"/>
</dbReference>
<dbReference type="HAMAP" id="MF_01020">
    <property type="entry name" value="HisE"/>
    <property type="match status" value="1"/>
</dbReference>
<comment type="catalytic activity">
    <reaction evidence="1 8">
        <text>1-(5-phospho-beta-D-ribosyl)-ATP + H2O = 1-(5-phospho-beta-D-ribosyl)-5'-AMP + diphosphate + H(+)</text>
        <dbReference type="Rhea" id="RHEA:22828"/>
        <dbReference type="ChEBI" id="CHEBI:15377"/>
        <dbReference type="ChEBI" id="CHEBI:15378"/>
        <dbReference type="ChEBI" id="CHEBI:33019"/>
        <dbReference type="ChEBI" id="CHEBI:59457"/>
        <dbReference type="ChEBI" id="CHEBI:73183"/>
        <dbReference type="EC" id="3.6.1.31"/>
    </reaction>
</comment>